<feature type="transmembrane region" description="Helical" evidence="1">
    <location>
        <begin position="195"/>
        <end position="213"/>
    </location>
</feature>
<feature type="chain" id="PRO_5014740751" description="PEP-CTERM sorting domain-containing protein" evidence="2">
    <location>
        <begin position="23"/>
        <end position="220"/>
    </location>
</feature>
<dbReference type="Proteomes" id="UP000231553">
    <property type="component" value="Unassembled WGS sequence"/>
</dbReference>
<keyword evidence="1" id="KW-0812">Transmembrane</keyword>
<reference evidence="3 4" key="1">
    <citation type="journal article" date="2018" name="Int. J. Syst. Evol. Microbiol.">
        <title>Pseudooceanicola lipolyticus sp. nov., a marine alphaproteobacterium, reclassification of Oceanicola flagellatus as Pseudooceanicola flagellatus comb. nov. and emended description of the genus Pseudooceanicola.</title>
        <authorList>
            <person name="Huang M.-M."/>
            <person name="Guo L.-L."/>
            <person name="Wu Y.-H."/>
            <person name="Lai Q.-L."/>
            <person name="Shao Z.-Z."/>
            <person name="Wang C.-S."/>
            <person name="Wu M."/>
            <person name="Xu X.-W."/>
        </authorList>
    </citation>
    <scope>NUCLEOTIDE SEQUENCE [LARGE SCALE GENOMIC DNA]</scope>
    <source>
        <strain evidence="3 4">157</strain>
    </source>
</reference>
<protein>
    <recommendedName>
        <fullName evidence="5">PEP-CTERM sorting domain-containing protein</fullName>
    </recommendedName>
</protein>
<proteinExistence type="predicted"/>
<dbReference type="NCBIfam" id="TIGR03370">
    <property type="entry name" value="VPLPA-CTERM"/>
    <property type="match status" value="1"/>
</dbReference>
<name>A0A2M8J2Y3_9RHOB</name>
<keyword evidence="1" id="KW-1133">Transmembrane helix</keyword>
<evidence type="ECO:0000313" key="4">
    <source>
        <dbReference type="Proteomes" id="UP000231553"/>
    </source>
</evidence>
<evidence type="ECO:0000313" key="3">
    <source>
        <dbReference type="EMBL" id="PJE37134.1"/>
    </source>
</evidence>
<accession>A0A2M8J2Y3</accession>
<organism evidence="3 4">
    <name type="scientific">Pseudooceanicola lipolyticus</name>
    <dbReference type="NCBI Taxonomy" id="2029104"/>
    <lineage>
        <taxon>Bacteria</taxon>
        <taxon>Pseudomonadati</taxon>
        <taxon>Pseudomonadota</taxon>
        <taxon>Alphaproteobacteria</taxon>
        <taxon>Rhodobacterales</taxon>
        <taxon>Paracoccaceae</taxon>
        <taxon>Pseudooceanicola</taxon>
    </lineage>
</organism>
<evidence type="ECO:0000256" key="2">
    <source>
        <dbReference type="SAM" id="SignalP"/>
    </source>
</evidence>
<gene>
    <name evidence="3" type="ORF">CVM52_08510</name>
</gene>
<sequence length="220" mass="22465">MKLRLFSLAATFVLCSFGAAQAAVISFNNFTYNDKPNSVTPTVTIEDTTGGVKVTVGLAPTSTFVGTLTGLFFDFSNSVSTVFFAPGSPAALAFEALSTNTNNAGNGANLNGDIDDQTAGNQSSGNFDLALRFDKLSVSPTPAMMTLLGTATASDFTRVGLRFQEVGVGGLGNGSNKIIATPGGGTTPPPPATPVPLPAGGVLLLTGLGALALRRRMRKV</sequence>
<comment type="caution">
    <text evidence="3">The sequence shown here is derived from an EMBL/GenBank/DDBJ whole genome shotgun (WGS) entry which is preliminary data.</text>
</comment>
<keyword evidence="2" id="KW-0732">Signal</keyword>
<dbReference type="AlphaFoldDB" id="A0A2M8J2Y3"/>
<dbReference type="RefSeq" id="WP_100162083.1">
    <property type="nucleotide sequence ID" value="NZ_PGTB01000021.1"/>
</dbReference>
<dbReference type="OrthoDB" id="9915456at2"/>
<keyword evidence="4" id="KW-1185">Reference proteome</keyword>
<dbReference type="InterPro" id="IPR022472">
    <property type="entry name" value="VPLPA-CTERM"/>
</dbReference>
<keyword evidence="1" id="KW-0472">Membrane</keyword>
<dbReference type="EMBL" id="PGTB01000021">
    <property type="protein sequence ID" value="PJE37134.1"/>
    <property type="molecule type" value="Genomic_DNA"/>
</dbReference>
<feature type="signal peptide" evidence="2">
    <location>
        <begin position="1"/>
        <end position="22"/>
    </location>
</feature>
<evidence type="ECO:0000256" key="1">
    <source>
        <dbReference type="SAM" id="Phobius"/>
    </source>
</evidence>
<evidence type="ECO:0008006" key="5">
    <source>
        <dbReference type="Google" id="ProtNLM"/>
    </source>
</evidence>